<name>A0ABW2YMS8_9GAMM</name>
<protein>
    <submittedName>
        <fullName evidence="2">Type IV pilus modification protein PilV</fullName>
    </submittedName>
</protein>
<keyword evidence="1" id="KW-1133">Transmembrane helix</keyword>
<dbReference type="NCBIfam" id="TIGR02532">
    <property type="entry name" value="IV_pilin_GFxxxE"/>
    <property type="match status" value="1"/>
</dbReference>
<keyword evidence="3" id="KW-1185">Reference proteome</keyword>
<keyword evidence="1" id="KW-0472">Membrane</keyword>
<evidence type="ECO:0000313" key="2">
    <source>
        <dbReference type="EMBL" id="MFD0739462.1"/>
    </source>
</evidence>
<dbReference type="Proteomes" id="UP001597090">
    <property type="component" value="Unassembled WGS sequence"/>
</dbReference>
<comment type="caution">
    <text evidence="2">The sequence shown here is derived from an EMBL/GenBank/DDBJ whole genome shotgun (WGS) entry which is preliminary data.</text>
</comment>
<organism evidence="2 3">
    <name type="scientific">Lysobacter koreensis</name>
    <dbReference type="NCBI Taxonomy" id="266122"/>
    <lineage>
        <taxon>Bacteria</taxon>
        <taxon>Pseudomonadati</taxon>
        <taxon>Pseudomonadota</taxon>
        <taxon>Gammaproteobacteria</taxon>
        <taxon>Lysobacterales</taxon>
        <taxon>Lysobacteraceae</taxon>
        <taxon>Lysobacter</taxon>
    </lineage>
</organism>
<accession>A0ABW2YMS8</accession>
<keyword evidence="1" id="KW-0812">Transmembrane</keyword>
<gene>
    <name evidence="2" type="primary">pilV</name>
    <name evidence="2" type="ORF">ACFQZQ_09225</name>
</gene>
<sequence length="154" mass="16537">MSIRRIPSTRSPVAGFTLIEVLIAILVMAVGLLGFAMMQTMSLRFAQAANQRTQATNLAYDLLDQMRANRLVAAQYQGATFAPGAVNGCAARPVGAMTVAASIRRWQCQVVTVLGPDAQSTVTVVNGLVTVRINWGEERWNGGQGPDFAVESRL</sequence>
<dbReference type="InterPro" id="IPR013362">
    <property type="entry name" value="Pilus_4_PilV"/>
</dbReference>
<dbReference type="NCBIfam" id="TIGR02523">
    <property type="entry name" value="type_IV_pilV"/>
    <property type="match status" value="1"/>
</dbReference>
<feature type="transmembrane region" description="Helical" evidence="1">
    <location>
        <begin position="12"/>
        <end position="35"/>
    </location>
</feature>
<proteinExistence type="predicted"/>
<reference evidence="3" key="1">
    <citation type="journal article" date="2019" name="Int. J. Syst. Evol. Microbiol.">
        <title>The Global Catalogue of Microorganisms (GCM) 10K type strain sequencing project: providing services to taxonomists for standard genome sequencing and annotation.</title>
        <authorList>
            <consortium name="The Broad Institute Genomics Platform"/>
            <consortium name="The Broad Institute Genome Sequencing Center for Infectious Disease"/>
            <person name="Wu L."/>
            <person name="Ma J."/>
        </authorList>
    </citation>
    <scope>NUCLEOTIDE SEQUENCE [LARGE SCALE GENOMIC DNA]</scope>
    <source>
        <strain evidence="3">CCUG 55491</strain>
    </source>
</reference>
<evidence type="ECO:0000256" key="1">
    <source>
        <dbReference type="SAM" id="Phobius"/>
    </source>
</evidence>
<dbReference type="Pfam" id="PF07963">
    <property type="entry name" value="N_methyl"/>
    <property type="match status" value="1"/>
</dbReference>
<dbReference type="InterPro" id="IPR012902">
    <property type="entry name" value="N_methyl_site"/>
</dbReference>
<dbReference type="RefSeq" id="WP_386812458.1">
    <property type="nucleotide sequence ID" value="NZ_JBHTIH010000003.1"/>
</dbReference>
<evidence type="ECO:0000313" key="3">
    <source>
        <dbReference type="Proteomes" id="UP001597090"/>
    </source>
</evidence>
<dbReference type="EMBL" id="JBHTIH010000003">
    <property type="protein sequence ID" value="MFD0739462.1"/>
    <property type="molecule type" value="Genomic_DNA"/>
</dbReference>